<comment type="pathway">
    <text evidence="9">Carbohydrate metabolism; D-ribose degradation; D-ribose 5-phosphate from beta-D-ribopyranose: step 2/2.</text>
</comment>
<dbReference type="EC" id="2.7.1.15" evidence="9"/>
<comment type="catalytic activity">
    <reaction evidence="9">
        <text>D-ribose + ATP = D-ribose 5-phosphate + ADP + H(+)</text>
        <dbReference type="Rhea" id="RHEA:13697"/>
        <dbReference type="ChEBI" id="CHEBI:15378"/>
        <dbReference type="ChEBI" id="CHEBI:30616"/>
        <dbReference type="ChEBI" id="CHEBI:47013"/>
        <dbReference type="ChEBI" id="CHEBI:78346"/>
        <dbReference type="ChEBI" id="CHEBI:456216"/>
        <dbReference type="EC" id="2.7.1.15"/>
    </reaction>
</comment>
<feature type="binding site" evidence="9">
    <location>
        <begin position="36"/>
        <end position="38"/>
    </location>
    <ligand>
        <name>substrate</name>
    </ligand>
</feature>
<dbReference type="EMBL" id="JBHTII010000001">
    <property type="protein sequence ID" value="MFD0790274.1"/>
    <property type="molecule type" value="Genomic_DNA"/>
</dbReference>
<evidence type="ECO:0000256" key="1">
    <source>
        <dbReference type="ARBA" id="ARBA00022679"/>
    </source>
</evidence>
<evidence type="ECO:0000256" key="9">
    <source>
        <dbReference type="HAMAP-Rule" id="MF_01987"/>
    </source>
</evidence>
<dbReference type="HAMAP" id="MF_01987">
    <property type="entry name" value="Ribokinase"/>
    <property type="match status" value="1"/>
</dbReference>
<feature type="binding site" evidence="9">
    <location>
        <position position="207"/>
    </location>
    <ligand>
        <name>ATP</name>
        <dbReference type="ChEBI" id="CHEBI:30616"/>
    </ligand>
</feature>
<dbReference type="PANTHER" id="PTHR10584">
    <property type="entry name" value="SUGAR KINASE"/>
    <property type="match status" value="1"/>
</dbReference>
<dbReference type="InterPro" id="IPR011611">
    <property type="entry name" value="PfkB_dom"/>
</dbReference>
<comment type="activity regulation">
    <text evidence="9">Activated by a monovalent cation that binds near, but not in, the active site. The most likely occupant of the site in vivo is potassium. Ion binding induces a conformational change that may alter substrate affinity.</text>
</comment>
<feature type="active site" description="Proton acceptor" evidence="9">
    <location>
        <position position="270"/>
    </location>
</feature>
<keyword evidence="3 9" id="KW-0547">Nucleotide-binding</keyword>
<dbReference type="GO" id="GO:0004747">
    <property type="term" value="F:ribokinase activity"/>
    <property type="evidence" value="ECO:0007669"/>
    <property type="project" value="UniProtKB-EC"/>
</dbReference>
<keyword evidence="1 9" id="KW-0808">Transferase</keyword>
<keyword evidence="6 9" id="KW-0460">Magnesium</keyword>
<comment type="caution">
    <text evidence="9">Lacks conserved residue(s) required for the propagation of feature annotation.</text>
</comment>
<evidence type="ECO:0000256" key="7">
    <source>
        <dbReference type="ARBA" id="ARBA00022958"/>
    </source>
</evidence>
<feature type="binding site" evidence="9">
    <location>
        <position position="300"/>
    </location>
    <ligand>
        <name>K(+)</name>
        <dbReference type="ChEBI" id="CHEBI:29103"/>
    </ligand>
</feature>
<dbReference type="InterPro" id="IPR029056">
    <property type="entry name" value="Ribokinase-like"/>
</dbReference>
<evidence type="ECO:0000256" key="8">
    <source>
        <dbReference type="ARBA" id="ARBA00023277"/>
    </source>
</evidence>
<feature type="binding site" evidence="9">
    <location>
        <position position="305"/>
    </location>
    <ligand>
        <name>K(+)</name>
        <dbReference type="ChEBI" id="CHEBI:29103"/>
    </ligand>
</feature>
<evidence type="ECO:0000256" key="4">
    <source>
        <dbReference type="ARBA" id="ARBA00022777"/>
    </source>
</evidence>
<dbReference type="PRINTS" id="PR00990">
    <property type="entry name" value="RIBOKINASE"/>
</dbReference>
<evidence type="ECO:0000313" key="12">
    <source>
        <dbReference type="Proteomes" id="UP001597055"/>
    </source>
</evidence>
<feature type="binding site" evidence="9">
    <location>
        <position position="270"/>
    </location>
    <ligand>
        <name>substrate</name>
    </ligand>
</feature>
<dbReference type="InterPro" id="IPR002139">
    <property type="entry name" value="Ribo/fructo_kinase"/>
</dbReference>
<feature type="binding site" evidence="9">
    <location>
        <position position="264"/>
    </location>
    <ligand>
        <name>K(+)</name>
        <dbReference type="ChEBI" id="CHEBI:29103"/>
    </ligand>
</feature>
<keyword evidence="2 9" id="KW-0479">Metal-binding</keyword>
<dbReference type="Gene3D" id="3.40.1190.20">
    <property type="match status" value="1"/>
</dbReference>
<dbReference type="RefSeq" id="WP_378771819.1">
    <property type="nucleotide sequence ID" value="NZ_JBHTII010000001.1"/>
</dbReference>
<comment type="subcellular location">
    <subcellularLocation>
        <location evidence="9">Cytoplasm</location>
    </subcellularLocation>
</comment>
<evidence type="ECO:0000256" key="5">
    <source>
        <dbReference type="ARBA" id="ARBA00022840"/>
    </source>
</evidence>
<feature type="binding site" evidence="9">
    <location>
        <position position="303"/>
    </location>
    <ligand>
        <name>K(+)</name>
        <dbReference type="ChEBI" id="CHEBI:29103"/>
    </ligand>
</feature>
<dbReference type="CDD" id="cd01174">
    <property type="entry name" value="ribokinase"/>
    <property type="match status" value="1"/>
</dbReference>
<feature type="binding site" evidence="9">
    <location>
        <begin position="64"/>
        <end position="68"/>
    </location>
    <ligand>
        <name>substrate</name>
    </ligand>
</feature>
<feature type="binding site" evidence="9">
    <location>
        <position position="309"/>
    </location>
    <ligand>
        <name>K(+)</name>
        <dbReference type="ChEBI" id="CHEBI:29103"/>
    </ligand>
</feature>
<dbReference type="PANTHER" id="PTHR10584:SF166">
    <property type="entry name" value="RIBOKINASE"/>
    <property type="match status" value="1"/>
</dbReference>
<dbReference type="SUPFAM" id="SSF53613">
    <property type="entry name" value="Ribokinase-like"/>
    <property type="match status" value="1"/>
</dbReference>
<keyword evidence="12" id="KW-1185">Reference proteome</keyword>
<comment type="cofactor">
    <cofactor evidence="9">
        <name>Mg(2+)</name>
        <dbReference type="ChEBI" id="CHEBI:18420"/>
    </cofactor>
    <text evidence="9">Requires a divalent cation, most likely magnesium in vivo, as an electrophilic catalyst to aid phosphoryl group transfer. It is the chelate of the metal and the nucleotide that is the actual substrate.</text>
</comment>
<feature type="binding site" evidence="9">
    <location>
        <position position="163"/>
    </location>
    <ligand>
        <name>substrate</name>
    </ligand>
</feature>
<evidence type="ECO:0000259" key="10">
    <source>
        <dbReference type="Pfam" id="PF00294"/>
    </source>
</evidence>
<protein>
    <recommendedName>
        <fullName evidence="9">Ribokinase</fullName>
        <shortName evidence="9">RK</shortName>
        <ecNumber evidence="9">2.7.1.15</ecNumber>
    </recommendedName>
</protein>
<dbReference type="InterPro" id="IPR011877">
    <property type="entry name" value="Ribokinase"/>
</dbReference>
<keyword evidence="4 9" id="KW-0418">Kinase</keyword>
<dbReference type="Pfam" id="PF00294">
    <property type="entry name" value="PfkB"/>
    <property type="match status" value="1"/>
</dbReference>
<feature type="domain" description="Carbohydrate kinase PfkB" evidence="10">
    <location>
        <begin position="29"/>
        <end position="312"/>
    </location>
</feature>
<reference evidence="12" key="1">
    <citation type="journal article" date="2019" name="Int. J. Syst. Evol. Microbiol.">
        <title>The Global Catalogue of Microorganisms (GCM) 10K type strain sequencing project: providing services to taxonomists for standard genome sequencing and annotation.</title>
        <authorList>
            <consortium name="The Broad Institute Genomics Platform"/>
            <consortium name="The Broad Institute Genome Sequencing Center for Infectious Disease"/>
            <person name="Wu L."/>
            <person name="Ma J."/>
        </authorList>
    </citation>
    <scope>NUCLEOTIDE SEQUENCE [LARGE SCALE GENOMIC DNA]</scope>
    <source>
        <strain evidence="12">CCUG 54523</strain>
    </source>
</reference>
<keyword evidence="8 9" id="KW-0119">Carbohydrate metabolism</keyword>
<comment type="similarity">
    <text evidence="9">Belongs to the carbohydrate kinase PfkB family. Ribokinase subfamily.</text>
</comment>
<keyword evidence="5 9" id="KW-0067">ATP-binding</keyword>
<accession>A0ABW3AIA4</accession>
<comment type="subunit">
    <text evidence="9">Homodimer.</text>
</comment>
<sequence>MMAEKAKVERGGMASGPFGMPSGPWLGPVAVLGSVNLDMVSRQERLPVPGETIFGHELQRVPGGKGLNQAVAAARSGAGVAFLGRVGADAEGTLLAGVLSSEGIDVDRLARDADRSTGVALVSVLDDGENAIVVMAGANGSEDWTLDDELVLADASALVTQLERPPTLVRRALESARRHALVTILTPAPVTEEAADLLPLVDLLLLNEHEATSLARVFDPIAAASRLSEICELVVMTRGATATCVARGGEVVMEVPSRPTVVVDTTGAGDCFAGTLIARLAAGDALPEALRWATTAASLSVARPGASSSMPQWDEVRAADA</sequence>
<feature type="binding site" evidence="9">
    <location>
        <begin position="269"/>
        <end position="270"/>
    </location>
    <ligand>
        <name>ATP</name>
        <dbReference type="ChEBI" id="CHEBI:30616"/>
    </ligand>
</feature>
<keyword evidence="7 9" id="KW-0630">Potassium</keyword>
<comment type="function">
    <text evidence="9">Catalyzes the phosphorylation of ribose at O-5 in a reaction requiring ATP and magnesium. The resulting D-ribose-5-phosphate can then be used either for sythesis of nucleotides, histidine, and tryptophan, or as a component of the pentose phosphate pathway.</text>
</comment>
<keyword evidence="9" id="KW-0963">Cytoplasm</keyword>
<evidence type="ECO:0000313" key="11">
    <source>
        <dbReference type="EMBL" id="MFD0790274.1"/>
    </source>
</evidence>
<evidence type="ECO:0000256" key="3">
    <source>
        <dbReference type="ARBA" id="ARBA00022741"/>
    </source>
</evidence>
<evidence type="ECO:0000256" key="2">
    <source>
        <dbReference type="ARBA" id="ARBA00022723"/>
    </source>
</evidence>
<comment type="caution">
    <text evidence="11">The sequence shown here is derived from an EMBL/GenBank/DDBJ whole genome shotgun (WGS) entry which is preliminary data.</text>
</comment>
<evidence type="ECO:0000256" key="6">
    <source>
        <dbReference type="ARBA" id="ARBA00022842"/>
    </source>
</evidence>
<proteinExistence type="inferred from homology"/>
<gene>
    <name evidence="9" type="primary">rbsK</name>
    <name evidence="11" type="ORF">ACFQ0P_07690</name>
</gene>
<feature type="binding site" evidence="9">
    <location>
        <position position="266"/>
    </location>
    <ligand>
        <name>K(+)</name>
        <dbReference type="ChEBI" id="CHEBI:29103"/>
    </ligand>
</feature>
<dbReference type="Proteomes" id="UP001597055">
    <property type="component" value="Unassembled WGS sequence"/>
</dbReference>
<organism evidence="11 12">
    <name type="scientific">Microbacterium insulae</name>
    <dbReference type="NCBI Taxonomy" id="483014"/>
    <lineage>
        <taxon>Bacteria</taxon>
        <taxon>Bacillati</taxon>
        <taxon>Actinomycetota</taxon>
        <taxon>Actinomycetes</taxon>
        <taxon>Micrococcales</taxon>
        <taxon>Microbacteriaceae</taxon>
        <taxon>Microbacterium</taxon>
    </lineage>
</organism>
<name>A0ABW3AIA4_9MICO</name>